<keyword evidence="1" id="KW-0175">Coiled coil</keyword>
<sequence length="1675" mass="201052">MEERSDDLMIKSKELCEIFLKSLKNDQGSVKYLNECKNVDISEFYVVFNLVFSNIITSDNNMVIYKDHLLFLSFCYMNKLIEKYYNIYSNDEKINIRNSFINILFSLPINYNHILDSDILNLKIKSNEMFKTKLINEFLNEQTCLMNSYFNKNDIYMISTYMNSTRNKISQILSIICLHNEHIYFRYLLNFVIFFVCEYINRIILCQSEQNNVNINENNNVFISGGLQNKSLKDEKSDTIHNNNNNNNMNNNMNNIDDENYYFNCVLHICINFLKEIFFNISNENYSNILNKQQLNMFRTIIITDINIIFHLISLVFYYCLCYNKKNEFSLLIESIKELSFFFPAHIFFNEANSPIKFLLNILILCFKKEESNINHLNQNNNSIRTHIPLNHFEILYKNYLSSNDSNITHILKHFLEDVDVEEILLIIFLNIIEYISKINNKTFFQLNEDEFMLFLDNYFNINLNFHDIEHYNFQKIYIKMIMNLSCIPISNYLHKKENKLKCLHIFIINIFKNFNHPNTKILINILTICKNIFDHNKDLIYINNKYNIEESKLYNIYKTDREHLLNHNNQKDYHNNQLIISCDDLKKLFILMFIRFIKIPIYDDYMSDNMCDNMNDNMNNNKPFGASKNNKNEQKFFKISNEGEQSESITSCTNAYMNKKLMIDFIKNYITEYNEDWFYIYYKNIKEECEENDTNNINDYDENENILKQKIFNFIKVLLGYNHEIYHIMIDVFDEFFIYYNTLINVNNLCNETLKVQDYFIYVLLRAYYQLLSFFINTLKELKNIVTNGDKQINENIFSYQMTCTGEREKELKEAFIQNKINMKNNLEEKIIQMNNNNIELENNHNNNNNSGSLSNMSCNTYNLDMLKREKENIELEIFIIKCIEKYQGSPYYEINNKCINKLLNFFKIILQKDFMEFNKVSTNFVLFEIKRLQHISECTYILNYNKDYAYFIMDNLMKTIIENTIDISFELKKNYLAIFTSIIMNLESFLSNDIIEKILKTFLDYKKSTNIFKYNKEFSIFLLTLISVLKVDNINQKVPYIKLVLEDTYEFFTHFNKNINTFQKLYDLFYVKHANDTMLQVGSFDSIHKKEDMLHSLFDACKIVHESFSLFSYEKIDISFKSKLQKRTLNQTANNSTNDNMNSNNMNSNNNNNNSSSNKLGTHVNFGDENMYYNLMNNNNTLINDNEFLHLFINLFENVLMIYSIFNDMIRTNYSFEKYPKMCVEVNYFHLTGQEKDIVCMYNMNKKRNSIDNMEHMKNMKDINSLNNMVSMNYNDNMNNVSGNNELLYMKNNICIEGKKWNYYTIKLLHENICNIIKKFIKESYFFIYNDLTNIFNNILCNSLIYIPYDYINNNILLVYVSLSEKLKYLINNKLINQLIIQWFFKIFSIFLEKHFHYFREEYEHIKKVNSELNSELCMKEDDYSMYYDMLYKNKNYILNYLKICKNIFVVPNEYKNNQEHKMFFQYIYNDEKTVLLNSLLSTIEYLLNSYDCDITKKCLNFLVDSSESVTFLTFNSSHFYFFLQIIKVLLKTFFLYNPIILTLRQKKEENQISNIILNEYTEEKIQVYIGEMNLFMKNDPLEANSFLNVFTNAIIKISKHYFFLQKKIYNIPENVSTNDLLNIDSVKHFLLLFENIENSSTFNFHTILSDLLQQNNSQYFKNLLIQYRLHKT</sequence>
<evidence type="ECO:0000313" key="3">
    <source>
        <dbReference type="EMBL" id="KYN99592.1"/>
    </source>
</evidence>
<proteinExistence type="predicted"/>
<evidence type="ECO:0000256" key="1">
    <source>
        <dbReference type="SAM" id="Coils"/>
    </source>
</evidence>
<dbReference type="VEuPathDB" id="PlasmoDB:PGSY75_1021100"/>
<dbReference type="EMBL" id="LVLB01000011">
    <property type="protein sequence ID" value="KYN99592.1"/>
    <property type="molecule type" value="Genomic_DNA"/>
</dbReference>
<accession>A0A151LKZ8</accession>
<dbReference type="KEGG" id="pgab:PGSY75_1021100"/>
<feature type="coiled-coil region" evidence="1">
    <location>
        <begin position="818"/>
        <end position="845"/>
    </location>
</feature>
<comment type="caution">
    <text evidence="3">The sequence shown here is derived from an EMBL/GenBank/DDBJ whole genome shotgun (WGS) entry which is preliminary data.</text>
</comment>
<reference evidence="3 4" key="1">
    <citation type="journal article" date="2016" name="Nat. Commun.">
        <title>Genomes of cryptic chimpanzee Plasmodium species reveal key evolutionary events leading to human malaria.</title>
        <authorList>
            <person name="Sundararaman S.A."/>
            <person name="Plenderleith L.J."/>
            <person name="Liu W."/>
            <person name="Loy D.E."/>
            <person name="Learn G.H."/>
            <person name="Li Y."/>
            <person name="Shaw K.S."/>
            <person name="Ayouba A."/>
            <person name="Peeters M."/>
            <person name="Speede S."/>
            <person name="Shaw G.M."/>
            <person name="Bushman F.D."/>
            <person name="Brisson D."/>
            <person name="Rayner J.C."/>
            <person name="Sharp P.M."/>
            <person name="Hahn B.H."/>
        </authorList>
    </citation>
    <scope>NUCLEOTIDE SEQUENCE [LARGE SCALE GENOMIC DNA]</scope>
    <source>
        <strain evidence="3 4">SY75</strain>
    </source>
</reference>
<dbReference type="VEuPathDB" id="PlasmoDB:PGABG01_1019000"/>
<organism evidence="3 4">
    <name type="scientific">Plasmodium gaboni</name>
    <dbReference type="NCBI Taxonomy" id="647221"/>
    <lineage>
        <taxon>Eukaryota</taxon>
        <taxon>Sar</taxon>
        <taxon>Alveolata</taxon>
        <taxon>Apicomplexa</taxon>
        <taxon>Aconoidasida</taxon>
        <taxon>Haemosporida</taxon>
        <taxon>Plasmodiidae</taxon>
        <taxon>Plasmodium</taxon>
        <taxon>Plasmodium (Laverania)</taxon>
    </lineage>
</organism>
<dbReference type="GeneID" id="29776578"/>
<evidence type="ECO:0000256" key="2">
    <source>
        <dbReference type="SAM" id="MobiDB-lite"/>
    </source>
</evidence>
<name>A0A151LKZ8_9APIC</name>
<feature type="region of interest" description="Disordered" evidence="2">
    <location>
        <begin position="1134"/>
        <end position="1162"/>
    </location>
</feature>
<protein>
    <submittedName>
        <fullName evidence="3">Uncharacterized protein</fullName>
    </submittedName>
</protein>
<dbReference type="Proteomes" id="UP000076004">
    <property type="component" value="Chromosome 10"/>
</dbReference>
<dbReference type="RefSeq" id="XP_018641599.1">
    <property type="nucleotide sequence ID" value="XM_018785982.1"/>
</dbReference>
<feature type="compositionally biased region" description="Low complexity" evidence="2">
    <location>
        <begin position="1136"/>
        <end position="1160"/>
    </location>
</feature>
<gene>
    <name evidence="3" type="ORF">PGSY75_1021100</name>
</gene>
<evidence type="ECO:0000313" key="4">
    <source>
        <dbReference type="Proteomes" id="UP000076004"/>
    </source>
</evidence>